<accession>F2AY39</accession>
<dbReference type="Proteomes" id="UP000006222">
    <property type="component" value="Unassembled WGS sequence"/>
</dbReference>
<dbReference type="PATRIC" id="fig|991778.3.peg.4918"/>
<organism evidence="1 2">
    <name type="scientific">Rhodopirellula baltica WH47</name>
    <dbReference type="NCBI Taxonomy" id="991778"/>
    <lineage>
        <taxon>Bacteria</taxon>
        <taxon>Pseudomonadati</taxon>
        <taxon>Planctomycetota</taxon>
        <taxon>Planctomycetia</taxon>
        <taxon>Pirellulales</taxon>
        <taxon>Pirellulaceae</taxon>
        <taxon>Rhodopirellula</taxon>
    </lineage>
</organism>
<gene>
    <name evidence="1" type="ORF">RBWH47_02890</name>
</gene>
<sequence>MEWGVFFVRWRMAGIEIDIVLLRSELCGLSRAWDVILGRLEQVT</sequence>
<comment type="caution">
    <text evidence="1">The sequence shown here is derived from an EMBL/GenBank/DDBJ whole genome shotgun (WGS) entry which is preliminary data.</text>
</comment>
<proteinExistence type="predicted"/>
<dbReference type="AlphaFoldDB" id="F2AY39"/>
<protein>
    <submittedName>
        <fullName evidence="1">Uncharacterized protein</fullName>
    </submittedName>
</protein>
<name>F2AY39_RHOBT</name>
<evidence type="ECO:0000313" key="2">
    <source>
        <dbReference type="Proteomes" id="UP000006222"/>
    </source>
</evidence>
<dbReference type="EMBL" id="AFAR01000231">
    <property type="protein sequence ID" value="EGF25418.1"/>
    <property type="molecule type" value="Genomic_DNA"/>
</dbReference>
<evidence type="ECO:0000313" key="1">
    <source>
        <dbReference type="EMBL" id="EGF25418.1"/>
    </source>
</evidence>
<reference evidence="1 2" key="1">
    <citation type="journal article" date="2013" name="Mar. Genomics">
        <title>Expression of sulfatases in Rhodopirellula baltica and the diversity of sulfatases in the genus Rhodopirellula.</title>
        <authorList>
            <person name="Wegner C.E."/>
            <person name="Richter-Heitmann T."/>
            <person name="Klindworth A."/>
            <person name="Klockow C."/>
            <person name="Richter M."/>
            <person name="Achstetter T."/>
            <person name="Glockner F.O."/>
            <person name="Harder J."/>
        </authorList>
    </citation>
    <scope>NUCLEOTIDE SEQUENCE [LARGE SCALE GENOMIC DNA]</scope>
    <source>
        <strain evidence="1 2">WH47</strain>
    </source>
</reference>